<sequence>MNPKYGRDGDLSSRSNPQKGEIMREPDQNLNNQRSRISVASSAEARALSSRERSWKSGSHLTGVIESDENNDVVYNRIVAPIIPEWQNAYHDRLDFEHDDEFGLCLAAARQLAIVLDGINAEGRAYQFGNGLRVYALRKNSAFDILKNRNECFIREGSDRRVYIRGETEMLESGTVRVRPIDTMACWSFQKLRRELQEGLKQRKTAASTVDDQSSRTHAVIEMEIVTKDLLNARDDVLERQSELVPVGKHATDVYIEEQYRAMIQTEDGKYIPNPNYKVNQQRVDAAETKKAEFESRVKEAEEHEAEVFTVTARAHRCIGGRLVFVDLAGAEFLSGIAGTGLKQTPQEKQQGKQINSDLLAQITCSIAYSVPILSIGYGPA</sequence>
<dbReference type="Proteomes" id="UP001433508">
    <property type="component" value="Unassembled WGS sequence"/>
</dbReference>
<protein>
    <submittedName>
        <fullName evidence="1">Uncharacterized protein</fullName>
    </submittedName>
</protein>
<evidence type="ECO:0000313" key="1">
    <source>
        <dbReference type="EMBL" id="KAK9241148.1"/>
    </source>
</evidence>
<comment type="caution">
    <text evidence="1">The sequence shown here is derived from an EMBL/GenBank/DDBJ whole genome shotgun (WGS) entry which is preliminary data.</text>
</comment>
<name>A0ACC3TB48_LIPKO</name>
<gene>
    <name evidence="1" type="ORF">V1525DRAFT_440045</name>
</gene>
<keyword evidence="2" id="KW-1185">Reference proteome</keyword>
<dbReference type="EMBL" id="MU971336">
    <property type="protein sequence ID" value="KAK9241148.1"/>
    <property type="molecule type" value="Genomic_DNA"/>
</dbReference>
<evidence type="ECO:0000313" key="2">
    <source>
        <dbReference type="Proteomes" id="UP001433508"/>
    </source>
</evidence>
<accession>A0ACC3TB48</accession>
<reference evidence="2" key="1">
    <citation type="journal article" date="2024" name="Front. Bioeng. Biotechnol.">
        <title>Genome-scale model development and genomic sequencing of the oleaginous clade Lipomyces.</title>
        <authorList>
            <person name="Czajka J.J."/>
            <person name="Han Y."/>
            <person name="Kim J."/>
            <person name="Mondo S.J."/>
            <person name="Hofstad B.A."/>
            <person name="Robles A."/>
            <person name="Haridas S."/>
            <person name="Riley R."/>
            <person name="LaButti K."/>
            <person name="Pangilinan J."/>
            <person name="Andreopoulos W."/>
            <person name="Lipzen A."/>
            <person name="Yan J."/>
            <person name="Wang M."/>
            <person name="Ng V."/>
            <person name="Grigoriev I.V."/>
            <person name="Spatafora J.W."/>
            <person name="Magnuson J.K."/>
            <person name="Baker S.E."/>
            <person name="Pomraning K.R."/>
        </authorList>
    </citation>
    <scope>NUCLEOTIDE SEQUENCE [LARGE SCALE GENOMIC DNA]</scope>
    <source>
        <strain evidence="2">CBS 7786</strain>
    </source>
</reference>
<organism evidence="1 2">
    <name type="scientific">Lipomyces kononenkoae</name>
    <name type="common">Yeast</name>
    <dbReference type="NCBI Taxonomy" id="34357"/>
    <lineage>
        <taxon>Eukaryota</taxon>
        <taxon>Fungi</taxon>
        <taxon>Dikarya</taxon>
        <taxon>Ascomycota</taxon>
        <taxon>Saccharomycotina</taxon>
        <taxon>Lipomycetes</taxon>
        <taxon>Lipomycetales</taxon>
        <taxon>Lipomycetaceae</taxon>
        <taxon>Lipomyces</taxon>
    </lineage>
</organism>
<proteinExistence type="predicted"/>